<dbReference type="Pfam" id="PF05485">
    <property type="entry name" value="THAP"/>
    <property type="match status" value="1"/>
</dbReference>
<keyword evidence="8" id="KW-1185">Reference proteome</keyword>
<evidence type="ECO:0000259" key="6">
    <source>
        <dbReference type="PROSITE" id="PS50950"/>
    </source>
</evidence>
<keyword evidence="4 5" id="KW-0238">DNA-binding</keyword>
<dbReference type="SUPFAM" id="SSF57716">
    <property type="entry name" value="Glucocorticoid receptor-like (DNA-binding domain)"/>
    <property type="match status" value="1"/>
</dbReference>
<dbReference type="GO" id="GO:0008270">
    <property type="term" value="F:zinc ion binding"/>
    <property type="evidence" value="ECO:0007669"/>
    <property type="project" value="UniProtKB-KW"/>
</dbReference>
<dbReference type="AlphaFoldDB" id="A0A653DRP2"/>
<evidence type="ECO:0000256" key="2">
    <source>
        <dbReference type="ARBA" id="ARBA00022771"/>
    </source>
</evidence>
<organism evidence="7 8">
    <name type="scientific">Callosobruchus maculatus</name>
    <name type="common">Southern cowpea weevil</name>
    <name type="synonym">Pulse bruchid</name>
    <dbReference type="NCBI Taxonomy" id="64391"/>
    <lineage>
        <taxon>Eukaryota</taxon>
        <taxon>Metazoa</taxon>
        <taxon>Ecdysozoa</taxon>
        <taxon>Arthropoda</taxon>
        <taxon>Hexapoda</taxon>
        <taxon>Insecta</taxon>
        <taxon>Pterygota</taxon>
        <taxon>Neoptera</taxon>
        <taxon>Endopterygota</taxon>
        <taxon>Coleoptera</taxon>
        <taxon>Polyphaga</taxon>
        <taxon>Cucujiformia</taxon>
        <taxon>Chrysomeloidea</taxon>
        <taxon>Chrysomelidae</taxon>
        <taxon>Bruchinae</taxon>
        <taxon>Bruchini</taxon>
        <taxon>Callosobruchus</taxon>
    </lineage>
</organism>
<dbReference type="PROSITE" id="PS50950">
    <property type="entry name" value="ZF_THAP"/>
    <property type="match status" value="1"/>
</dbReference>
<dbReference type="InterPro" id="IPR038441">
    <property type="entry name" value="THAP_Znf_sf"/>
</dbReference>
<evidence type="ECO:0000256" key="3">
    <source>
        <dbReference type="ARBA" id="ARBA00022833"/>
    </source>
</evidence>
<dbReference type="SMART" id="SM00980">
    <property type="entry name" value="THAP"/>
    <property type="match status" value="1"/>
</dbReference>
<reference evidence="7 8" key="1">
    <citation type="submission" date="2019-01" db="EMBL/GenBank/DDBJ databases">
        <authorList>
            <person name="Sayadi A."/>
        </authorList>
    </citation>
    <scope>NUCLEOTIDE SEQUENCE [LARGE SCALE GENOMIC DNA]</scope>
</reference>
<feature type="domain" description="THAP-type" evidence="6">
    <location>
        <begin position="1"/>
        <end position="82"/>
    </location>
</feature>
<evidence type="ECO:0000256" key="5">
    <source>
        <dbReference type="PROSITE-ProRule" id="PRU00309"/>
    </source>
</evidence>
<proteinExistence type="predicted"/>
<evidence type="ECO:0000313" key="8">
    <source>
        <dbReference type="Proteomes" id="UP000410492"/>
    </source>
</evidence>
<evidence type="ECO:0000313" key="7">
    <source>
        <dbReference type="EMBL" id="VEN62687.1"/>
    </source>
</evidence>
<gene>
    <name evidence="7" type="ORF">CALMAC_LOCUS19733</name>
</gene>
<dbReference type="EMBL" id="CAACVG010014042">
    <property type="protein sequence ID" value="VEN62687.1"/>
    <property type="molecule type" value="Genomic_DNA"/>
</dbReference>
<evidence type="ECO:0000256" key="1">
    <source>
        <dbReference type="ARBA" id="ARBA00022723"/>
    </source>
</evidence>
<keyword evidence="1" id="KW-0479">Metal-binding</keyword>
<keyword evidence="2 5" id="KW-0863">Zinc-finger</keyword>
<dbReference type="Gene3D" id="6.20.210.20">
    <property type="entry name" value="THAP domain"/>
    <property type="match status" value="1"/>
</dbReference>
<dbReference type="InterPro" id="IPR006612">
    <property type="entry name" value="THAP_Znf"/>
</dbReference>
<dbReference type="GO" id="GO:0003677">
    <property type="term" value="F:DNA binding"/>
    <property type="evidence" value="ECO:0007669"/>
    <property type="project" value="UniProtKB-UniRule"/>
</dbReference>
<protein>
    <recommendedName>
        <fullName evidence="6">THAP-type domain-containing protein</fullName>
    </recommendedName>
</protein>
<evidence type="ECO:0000256" key="4">
    <source>
        <dbReference type="ARBA" id="ARBA00023125"/>
    </source>
</evidence>
<keyword evidence="3" id="KW-0862">Zinc</keyword>
<name>A0A653DRP2_CALMS</name>
<dbReference type="Proteomes" id="UP000410492">
    <property type="component" value="Unassembled WGS sequence"/>
</dbReference>
<accession>A0A653DRP2</accession>
<sequence>MVRTCYVYKINSRSQESLDLSFHRLPADPVRRGVWLSLLGIDSANKLPKVALICSRHFDVKDFTYDFAGRRHLKDGADPLEQF</sequence>